<dbReference type="PANTHER" id="PTHR21448">
    <property type="entry name" value="SMOOTH MUSCLE MYOSIN HEAVY CHAIN-RELATED"/>
    <property type="match status" value="1"/>
</dbReference>
<evidence type="ECO:0000256" key="1">
    <source>
        <dbReference type="SAM" id="Coils"/>
    </source>
</evidence>
<reference evidence="3" key="1">
    <citation type="journal article" date="2024" name="Gigascience">
        <title>Chromosome-level genome of the poultry shaft louse Menopon gallinae provides insight into the host-switching and adaptive evolution of parasitic lice.</title>
        <authorList>
            <person name="Xu Y."/>
            <person name="Ma L."/>
            <person name="Liu S."/>
            <person name="Liang Y."/>
            <person name="Liu Q."/>
            <person name="He Z."/>
            <person name="Tian L."/>
            <person name="Duan Y."/>
            <person name="Cai W."/>
            <person name="Li H."/>
            <person name="Song F."/>
        </authorList>
    </citation>
    <scope>NUCLEOTIDE SEQUENCE</scope>
    <source>
        <strain evidence="3">Cailab_2023a</strain>
    </source>
</reference>
<dbReference type="GO" id="GO:0016020">
    <property type="term" value="C:membrane"/>
    <property type="evidence" value="ECO:0007669"/>
    <property type="project" value="TreeGrafter"/>
</dbReference>
<feature type="coiled-coil region" evidence="1">
    <location>
        <begin position="47"/>
        <end position="212"/>
    </location>
</feature>
<gene>
    <name evidence="3" type="ORF">PYX00_006943</name>
</gene>
<keyword evidence="1" id="KW-0175">Coiled coil</keyword>
<dbReference type="GO" id="GO:0005769">
    <property type="term" value="C:early endosome"/>
    <property type="evidence" value="ECO:0007669"/>
    <property type="project" value="TreeGrafter"/>
</dbReference>
<evidence type="ECO:0000259" key="2">
    <source>
        <dbReference type="SMART" id="SM01254"/>
    </source>
</evidence>
<comment type="caution">
    <text evidence="3">The sequence shown here is derived from an EMBL/GenBank/DDBJ whole genome shotgun (WGS) entry which is preliminary data.</text>
</comment>
<dbReference type="AlphaFoldDB" id="A0AAW2HGX7"/>
<protein>
    <recommendedName>
        <fullName evidence="2">Protein phosphatase 1 regulatory subunit 21 N-terminal domain-containing protein</fullName>
    </recommendedName>
</protein>
<proteinExistence type="predicted"/>
<feature type="coiled-coil region" evidence="1">
    <location>
        <begin position="541"/>
        <end position="628"/>
    </location>
</feature>
<feature type="coiled-coil region" evidence="1">
    <location>
        <begin position="454"/>
        <end position="481"/>
    </location>
</feature>
<dbReference type="InterPro" id="IPR040024">
    <property type="entry name" value="PPP1R21"/>
</dbReference>
<accession>A0AAW2HGX7</accession>
<dbReference type="Pfam" id="PF10205">
    <property type="entry name" value="KLRAQ"/>
    <property type="match status" value="1"/>
</dbReference>
<sequence length="640" mass="72829">MSVSSLEGSPLPLDLAAKYQKVTAEYAKIRARFIVLKEAVRDEQDHSKELEETLRIKDQNLRKAEQEIDSLNFRNQQLSKRVSFLLDELDAVQNSVKKGKSKGPSKDIPNSILAEELQKKILENAQLVSTLQEQSEKYETENFELVRNKEMYKHELEECKKMLLNVEETKLTKIENENKQLLAKLNQKEEALQKLSNEIRMLRSKANEKGVELENNNWLERFVDMLQSLQIEELLRLVITFFLNFEIRYQKFVDVSVIDKFSKCIASNVGTLGAFINSYSSYCINLTNSEDILSGFESLSGDINNYLILLDELNIYIKSGKSDEISQIFKDVIASVKNHWVQFQCALKSCANSTRSSDGDEYATAIADVFRSLRSTCDYFSSSLTDKTKGPESEKESDHEIITVLTRIGAESRKIYKILTENKSVIRNAVEYKPIKQRANLLEVDEGECCKHWKEKYESVNAALSKKIRDLEEQVSCLSGAATPRSSHSGNTVQSPVEGKDKVTDITNIFGSLTGPGQWENQEAELTKYFNARANTLISDRQLAESKVTALKSECEALQKRLEHSMECRQMLETSIKQSQDTVVRLQEELNTTTSNYELQLSSLSEHMANMNGKLAAQQEEIEILNYKLTEKGAKKGKSK</sequence>
<name>A0AAW2HGX7_9NEOP</name>
<dbReference type="InterPro" id="IPR019343">
    <property type="entry name" value="PPP1R21_N"/>
</dbReference>
<dbReference type="InterPro" id="IPR049372">
    <property type="entry name" value="PPP1R21_C"/>
</dbReference>
<dbReference type="PANTHER" id="PTHR21448:SF0">
    <property type="entry name" value="PROTEIN PHOSPHATASE 1 REGULATORY SUBUNIT 21"/>
    <property type="match status" value="1"/>
</dbReference>
<dbReference type="SMART" id="SM01254">
    <property type="entry name" value="KLRAQ"/>
    <property type="match status" value="1"/>
</dbReference>
<feature type="domain" description="Protein phosphatase 1 regulatory subunit 21 N-terminal" evidence="2">
    <location>
        <begin position="20"/>
        <end position="117"/>
    </location>
</feature>
<dbReference type="EMBL" id="JARGDH010000004">
    <property type="protein sequence ID" value="KAL0269108.1"/>
    <property type="molecule type" value="Genomic_DNA"/>
</dbReference>
<evidence type="ECO:0000313" key="3">
    <source>
        <dbReference type="EMBL" id="KAL0269108.1"/>
    </source>
</evidence>
<organism evidence="3">
    <name type="scientific">Menopon gallinae</name>
    <name type="common">poultry shaft louse</name>
    <dbReference type="NCBI Taxonomy" id="328185"/>
    <lineage>
        <taxon>Eukaryota</taxon>
        <taxon>Metazoa</taxon>
        <taxon>Ecdysozoa</taxon>
        <taxon>Arthropoda</taxon>
        <taxon>Hexapoda</taxon>
        <taxon>Insecta</taxon>
        <taxon>Pterygota</taxon>
        <taxon>Neoptera</taxon>
        <taxon>Paraneoptera</taxon>
        <taxon>Psocodea</taxon>
        <taxon>Troctomorpha</taxon>
        <taxon>Phthiraptera</taxon>
        <taxon>Amblycera</taxon>
        <taxon>Menoponidae</taxon>
        <taxon>Menopon</taxon>
    </lineage>
</organism>
<dbReference type="Pfam" id="PF21636">
    <property type="entry name" value="PPP1R21_C"/>
    <property type="match status" value="1"/>
</dbReference>